<dbReference type="PROSITE" id="PS51318">
    <property type="entry name" value="TAT"/>
    <property type="match status" value="1"/>
</dbReference>
<dbReference type="InterPro" id="IPR039424">
    <property type="entry name" value="SBP_5"/>
</dbReference>
<dbReference type="InterPro" id="IPR030678">
    <property type="entry name" value="Peptide/Ni-bd"/>
</dbReference>
<evidence type="ECO:0000256" key="3">
    <source>
        <dbReference type="ARBA" id="ARBA00022448"/>
    </source>
</evidence>
<evidence type="ECO:0000256" key="1">
    <source>
        <dbReference type="ARBA" id="ARBA00004418"/>
    </source>
</evidence>
<evidence type="ECO:0000313" key="6">
    <source>
        <dbReference type="EMBL" id="MCW3784625.1"/>
    </source>
</evidence>
<dbReference type="Proteomes" id="UP001207582">
    <property type="component" value="Unassembled WGS sequence"/>
</dbReference>
<comment type="subcellular location">
    <subcellularLocation>
        <location evidence="1">Periplasm</location>
    </subcellularLocation>
</comment>
<evidence type="ECO:0000313" key="7">
    <source>
        <dbReference type="Proteomes" id="UP001207582"/>
    </source>
</evidence>
<dbReference type="SUPFAM" id="SSF53850">
    <property type="entry name" value="Periplasmic binding protein-like II"/>
    <property type="match status" value="1"/>
</dbReference>
<dbReference type="RefSeq" id="WP_264773788.1">
    <property type="nucleotide sequence ID" value="NZ_JAPDOG010000052.1"/>
</dbReference>
<dbReference type="PANTHER" id="PTHR30290">
    <property type="entry name" value="PERIPLASMIC BINDING COMPONENT OF ABC TRANSPORTER"/>
    <property type="match status" value="1"/>
</dbReference>
<feature type="domain" description="Solute-binding protein family 5" evidence="5">
    <location>
        <begin position="108"/>
        <end position="453"/>
    </location>
</feature>
<dbReference type="InterPro" id="IPR000914">
    <property type="entry name" value="SBP_5_dom"/>
</dbReference>
<organism evidence="6 7">
    <name type="scientific">Defluviimonas salinarum</name>
    <dbReference type="NCBI Taxonomy" id="2992147"/>
    <lineage>
        <taxon>Bacteria</taxon>
        <taxon>Pseudomonadati</taxon>
        <taxon>Pseudomonadota</taxon>
        <taxon>Alphaproteobacteria</taxon>
        <taxon>Rhodobacterales</taxon>
        <taxon>Paracoccaceae</taxon>
        <taxon>Albidovulum</taxon>
    </lineage>
</organism>
<protein>
    <submittedName>
        <fullName evidence="6">ABC transporter substrate-binding protein</fullName>
    </submittedName>
</protein>
<proteinExistence type="inferred from homology"/>
<dbReference type="Pfam" id="PF00496">
    <property type="entry name" value="SBP_bac_5"/>
    <property type="match status" value="1"/>
</dbReference>
<comment type="similarity">
    <text evidence="2">Belongs to the bacterial solute-binding protein 5 family.</text>
</comment>
<keyword evidence="3" id="KW-0813">Transport</keyword>
<dbReference type="PANTHER" id="PTHR30290:SF10">
    <property type="entry name" value="PERIPLASMIC OLIGOPEPTIDE-BINDING PROTEIN-RELATED"/>
    <property type="match status" value="1"/>
</dbReference>
<dbReference type="CDD" id="cd08503">
    <property type="entry name" value="PBP2_NikA_DppA_OppA_like_17"/>
    <property type="match status" value="1"/>
</dbReference>
<keyword evidence="7" id="KW-1185">Reference proteome</keyword>
<comment type="caution">
    <text evidence="6">The sequence shown here is derived from an EMBL/GenBank/DDBJ whole genome shotgun (WGS) entry which is preliminary data.</text>
</comment>
<gene>
    <name evidence="6" type="ORF">OM960_24215</name>
</gene>
<dbReference type="InterPro" id="IPR006311">
    <property type="entry name" value="TAT_signal"/>
</dbReference>
<dbReference type="PIRSF" id="PIRSF002741">
    <property type="entry name" value="MppA"/>
    <property type="match status" value="1"/>
</dbReference>
<keyword evidence="4" id="KW-0732">Signal</keyword>
<dbReference type="Gene3D" id="3.40.190.10">
    <property type="entry name" value="Periplasmic binding protein-like II"/>
    <property type="match status" value="1"/>
</dbReference>
<evidence type="ECO:0000259" key="5">
    <source>
        <dbReference type="Pfam" id="PF00496"/>
    </source>
</evidence>
<sequence length="543" mass="60175">MTAREDLVRPLVENLARSARRDAMSRREFIATASTFGASAAAAYGLLGLKAPVHAQSSIPQKGGVVRIGMRVLALTEPRLQDWDQANNVSRQFLEPLVRWELDYSFSGVLLDSWDVSDDAKTYTLHLRTDALWNNGDAFTADDVVFNIERWCDKTVEGNSMASRFAALVDEETQKARAGGIEKIDDHTVRLNLPRPDITLIAAMADHPALLIHPSFQNSIVDTPIGTGPFELVSHEVGVKAVLKRRESGWWGGQTHLDGVEFIDFGTEPMAIVSAFEAGEIHVNDETSGDIIEVLDALGLVRKEKPTAGTIVARMRSDSAPYDNPDVRRAVQMAVDNSVVLELGVNSAGVVAENHHCAPFHPEYADIGAPEYDPVKAREMLIAAGHAETELELISLDGDWRQTTSDAIGAQLRDAGFNIKRTIIPGATFWNDWTKYPFSTTNWGARPLGVQVYGLAYKSGEPWNESGFSDPDFDAKLEQALGIADAEKRRPLMAEMQQILREAGVIIQPFWQSQNLHHVPQLMGYERHQQFEVRLDNVWLEEA</sequence>
<dbReference type="Gene3D" id="3.10.105.10">
    <property type="entry name" value="Dipeptide-binding Protein, Domain 3"/>
    <property type="match status" value="1"/>
</dbReference>
<reference evidence="6 7" key="1">
    <citation type="submission" date="2022-10" db="EMBL/GenBank/DDBJ databases">
        <title>Defluviimonas sp. CAU 1641 isolated from mud.</title>
        <authorList>
            <person name="Kim W."/>
        </authorList>
    </citation>
    <scope>NUCLEOTIDE SEQUENCE [LARGE SCALE GENOMIC DNA]</scope>
    <source>
        <strain evidence="6 7">CAU 1641</strain>
    </source>
</reference>
<evidence type="ECO:0000256" key="2">
    <source>
        <dbReference type="ARBA" id="ARBA00005695"/>
    </source>
</evidence>
<accession>A0ABT3JAA5</accession>
<dbReference type="EMBL" id="JAPDOG010000052">
    <property type="protein sequence ID" value="MCW3784625.1"/>
    <property type="molecule type" value="Genomic_DNA"/>
</dbReference>
<evidence type="ECO:0000256" key="4">
    <source>
        <dbReference type="ARBA" id="ARBA00022729"/>
    </source>
</evidence>
<name>A0ABT3JAA5_9RHOB</name>